<evidence type="ECO:0000313" key="8">
    <source>
        <dbReference type="Proteomes" id="UP000005203"/>
    </source>
</evidence>
<dbReference type="GeneID" id="412694"/>
<feature type="transmembrane region" description="Helical" evidence="6">
    <location>
        <begin position="60"/>
        <end position="81"/>
    </location>
</feature>
<proteinExistence type="inferred from homology"/>
<evidence type="ECO:0000313" key="7">
    <source>
        <dbReference type="EnsemblMetazoa" id="XP_026298035"/>
    </source>
</evidence>
<dbReference type="InterPro" id="IPR018503">
    <property type="entry name" value="Tetraspanin_CS"/>
</dbReference>
<dbReference type="AlphaFoldDB" id="A0A7M7MM21"/>
<comment type="similarity">
    <text evidence="2">Belongs to the tetraspanin (TM4SF) family.</text>
</comment>
<accession>A0A7M7MM21</accession>
<evidence type="ECO:0000256" key="3">
    <source>
        <dbReference type="ARBA" id="ARBA00022692"/>
    </source>
</evidence>
<dbReference type="KEGG" id="ame:412694"/>
<dbReference type="InterPro" id="IPR018499">
    <property type="entry name" value="Tetraspanin/Peripherin"/>
</dbReference>
<dbReference type="InterPro" id="IPR008952">
    <property type="entry name" value="Tetraspanin_EC2_sf"/>
</dbReference>
<evidence type="ECO:0000313" key="9">
    <source>
        <dbReference type="RefSeq" id="XP_026298035.1"/>
    </source>
</evidence>
<keyword evidence="8" id="KW-1185">Reference proteome</keyword>
<dbReference type="GO" id="GO:0005886">
    <property type="term" value="C:plasma membrane"/>
    <property type="evidence" value="ECO:0007669"/>
    <property type="project" value="TreeGrafter"/>
</dbReference>
<dbReference type="PANTHER" id="PTHR19282">
    <property type="entry name" value="TETRASPANIN"/>
    <property type="match status" value="1"/>
</dbReference>
<keyword evidence="3 6" id="KW-0812">Transmembrane</keyword>
<dbReference type="CDD" id="cd03127">
    <property type="entry name" value="tetraspanin_LEL"/>
    <property type="match status" value="2"/>
</dbReference>
<comment type="subcellular location">
    <subcellularLocation>
        <location evidence="1">Membrane</location>
        <topology evidence="1">Multi-pass membrane protein</topology>
    </subcellularLocation>
</comment>
<dbReference type="PROSITE" id="PS00421">
    <property type="entry name" value="TM4_1"/>
    <property type="match status" value="2"/>
</dbReference>
<dbReference type="Proteomes" id="UP000005203">
    <property type="component" value="Linkage group LG8"/>
</dbReference>
<reference evidence="7" key="1">
    <citation type="submission" date="2021-01" db="UniProtKB">
        <authorList>
            <consortium name="EnsemblMetazoa"/>
        </authorList>
    </citation>
    <scope>IDENTIFICATION</scope>
    <source>
        <strain evidence="7">DH4</strain>
    </source>
</reference>
<protein>
    <submittedName>
        <fullName evidence="9">Uncharacterized protein LOC412694</fullName>
    </submittedName>
</protein>
<dbReference type="Gene3D" id="1.10.1450.10">
    <property type="entry name" value="Tetraspanin"/>
    <property type="match status" value="2"/>
</dbReference>
<reference evidence="9" key="2">
    <citation type="submission" date="2025-04" db="UniProtKB">
        <authorList>
            <consortium name="RefSeq"/>
        </authorList>
    </citation>
    <scope>IDENTIFICATION</scope>
    <source>
        <strain evidence="9">DH4</strain>
        <tissue evidence="9">Whole body</tissue>
    </source>
</reference>
<keyword evidence="4 6" id="KW-1133">Transmembrane helix</keyword>
<evidence type="ECO:0000256" key="5">
    <source>
        <dbReference type="ARBA" id="ARBA00023136"/>
    </source>
</evidence>
<dbReference type="EnsemblMetazoa" id="XM_026442250">
    <property type="protein sequence ID" value="XP_026298035"/>
    <property type="gene ID" value="LOC412694"/>
</dbReference>
<evidence type="ECO:0000256" key="2">
    <source>
        <dbReference type="ARBA" id="ARBA00006840"/>
    </source>
</evidence>
<feature type="transmembrane region" description="Helical" evidence="6">
    <location>
        <begin position="87"/>
        <end position="111"/>
    </location>
</feature>
<accession>A0A8B8H222</accession>
<keyword evidence="5 6" id="KW-0472">Membrane</keyword>
<feature type="transmembrane region" description="Helical" evidence="6">
    <location>
        <begin position="281"/>
        <end position="305"/>
    </location>
</feature>
<dbReference type="SUPFAM" id="SSF48652">
    <property type="entry name" value="Tetraspanin"/>
    <property type="match status" value="2"/>
</dbReference>
<feature type="transmembrane region" description="Helical" evidence="6">
    <location>
        <begin position="249"/>
        <end position="274"/>
    </location>
</feature>
<organism evidence="7">
    <name type="scientific">Apis mellifera</name>
    <name type="common">Honeybee</name>
    <dbReference type="NCBI Taxonomy" id="7460"/>
    <lineage>
        <taxon>Eukaryota</taxon>
        <taxon>Metazoa</taxon>
        <taxon>Ecdysozoa</taxon>
        <taxon>Arthropoda</taxon>
        <taxon>Hexapoda</taxon>
        <taxon>Insecta</taxon>
        <taxon>Pterygota</taxon>
        <taxon>Neoptera</taxon>
        <taxon>Endopterygota</taxon>
        <taxon>Hymenoptera</taxon>
        <taxon>Apocrita</taxon>
        <taxon>Aculeata</taxon>
        <taxon>Apoidea</taxon>
        <taxon>Anthophila</taxon>
        <taxon>Apidae</taxon>
        <taxon>Apis</taxon>
    </lineage>
</organism>
<name>A0A7M7MM21_APIME</name>
<evidence type="ECO:0000256" key="6">
    <source>
        <dbReference type="SAM" id="Phobius"/>
    </source>
</evidence>
<sequence>MVNAMKLSLGSRCVKYLMFIFNLFFVITGIILLSIGIVIHGVYHNYQHFLDNKFLSVPSLLIAIGAIIFFIAFFGCCGAVRENYCMIITFTSLLIIVFILELSGGISGYVLRARASSIIQNKMKDTMKMYTDNKEITYVWDKLQQDFNCCGTKNASDWMNTISALPLSCCNIEMGAVGSVNCTLGSPTLHSQGCYSEFVSFVNSHALQLGGVAIGIAFVQLTGVMIISVGTTIYAVYEDFSHFLDPSYFSPATLLIVVGILVFIIAFLGCCGALRESTCMVLVFAVSLSVVLVLELAAAIAAYVLQDGIKDLLAEKINITMHQYGKNVEATEAIDFLQSKLYCCGYNGYKDWEEIMKEQKFPSSCQSDIPSENNTCIYGDKEILCSEFYTTGCIKNLSIIIHRSALYIGTGAIAIALIQLTGIMFACMLGKAIRRQKTERERRKWELRESLVNGYQPLGKSDPFTTFPVVYMSSDSLKNF</sequence>
<evidence type="ECO:0000256" key="1">
    <source>
        <dbReference type="ARBA" id="ARBA00004141"/>
    </source>
</evidence>
<dbReference type="PANTHER" id="PTHR19282:SF456">
    <property type="entry name" value="CD63 MOLECULE"/>
    <property type="match status" value="1"/>
</dbReference>
<dbReference type="PRINTS" id="PR00259">
    <property type="entry name" value="TMFOUR"/>
</dbReference>
<dbReference type="Pfam" id="PF00335">
    <property type="entry name" value="Tetraspanin"/>
    <property type="match status" value="1"/>
</dbReference>
<feature type="transmembrane region" description="Helical" evidence="6">
    <location>
        <begin position="405"/>
        <end position="433"/>
    </location>
</feature>
<evidence type="ECO:0000256" key="4">
    <source>
        <dbReference type="ARBA" id="ARBA00022989"/>
    </source>
</evidence>
<dbReference type="OrthoDB" id="10033535at2759"/>
<gene>
    <name evidence="9" type="primary">LOC412694</name>
</gene>
<feature type="transmembrane region" description="Helical" evidence="6">
    <location>
        <begin position="16"/>
        <end position="39"/>
    </location>
</feature>
<dbReference type="RefSeq" id="XP_026298035.1">
    <property type="nucleotide sequence ID" value="XM_026442250.1"/>
</dbReference>
<feature type="transmembrane region" description="Helical" evidence="6">
    <location>
        <begin position="212"/>
        <end position="237"/>
    </location>
</feature>